<dbReference type="InterPro" id="IPR038765">
    <property type="entry name" value="Papain-like_cys_pep_sf"/>
</dbReference>
<keyword evidence="12" id="KW-0325">Glycoprotein</keyword>
<dbReference type="SUPFAM" id="SSF54001">
    <property type="entry name" value="Cysteine proteinases"/>
    <property type="match status" value="1"/>
</dbReference>
<dbReference type="Gene3D" id="3.90.70.10">
    <property type="entry name" value="Cysteine proteinases"/>
    <property type="match status" value="1"/>
</dbReference>
<evidence type="ECO:0000256" key="13">
    <source>
        <dbReference type="SAM" id="SignalP"/>
    </source>
</evidence>
<dbReference type="InterPro" id="IPR025660">
    <property type="entry name" value="Pept_his_AS"/>
</dbReference>
<organism evidence="16 17">
    <name type="scientific">Castanea mollissima</name>
    <name type="common">Chinese chestnut</name>
    <dbReference type="NCBI Taxonomy" id="60419"/>
    <lineage>
        <taxon>Eukaryota</taxon>
        <taxon>Viridiplantae</taxon>
        <taxon>Streptophyta</taxon>
        <taxon>Embryophyta</taxon>
        <taxon>Tracheophyta</taxon>
        <taxon>Spermatophyta</taxon>
        <taxon>Magnoliopsida</taxon>
        <taxon>eudicotyledons</taxon>
        <taxon>Gunneridae</taxon>
        <taxon>Pentapetalae</taxon>
        <taxon>rosids</taxon>
        <taxon>fabids</taxon>
        <taxon>Fagales</taxon>
        <taxon>Fagaceae</taxon>
        <taxon>Castanea</taxon>
    </lineage>
</organism>
<evidence type="ECO:0000256" key="7">
    <source>
        <dbReference type="ARBA" id="ARBA00022729"/>
    </source>
</evidence>
<dbReference type="PANTHER" id="PTHR12411">
    <property type="entry name" value="CYSTEINE PROTEASE FAMILY C1-RELATED"/>
    <property type="match status" value="1"/>
</dbReference>
<comment type="caution">
    <text evidence="16">The sequence shown here is derived from an EMBL/GenBank/DDBJ whole genome shotgun (WGS) entry which is preliminary data.</text>
</comment>
<keyword evidence="9" id="KW-0788">Thiol protease</keyword>
<evidence type="ECO:0000256" key="4">
    <source>
        <dbReference type="ARBA" id="ARBA00022475"/>
    </source>
</evidence>
<keyword evidence="8" id="KW-0378">Hydrolase</keyword>
<evidence type="ECO:0000256" key="3">
    <source>
        <dbReference type="ARBA" id="ARBA00008455"/>
    </source>
</evidence>
<evidence type="ECO:0000256" key="12">
    <source>
        <dbReference type="ARBA" id="ARBA00023180"/>
    </source>
</evidence>
<comment type="subcellular location">
    <subcellularLocation>
        <location evidence="2">Cell membrane</location>
    </subcellularLocation>
    <subcellularLocation>
        <location evidence="1">Vacuole</location>
    </subcellularLocation>
</comment>
<evidence type="ECO:0000256" key="9">
    <source>
        <dbReference type="ARBA" id="ARBA00022807"/>
    </source>
</evidence>
<dbReference type="PROSITE" id="PS00640">
    <property type="entry name" value="THIOL_PROTEASE_ASN"/>
    <property type="match status" value="1"/>
</dbReference>
<dbReference type="PROSITE" id="PS00139">
    <property type="entry name" value="THIOL_PROTEASE_CYS"/>
    <property type="match status" value="1"/>
</dbReference>
<dbReference type="EMBL" id="JRKL02000400">
    <property type="protein sequence ID" value="KAF3971741.1"/>
    <property type="molecule type" value="Genomic_DNA"/>
</dbReference>
<keyword evidence="6" id="KW-0645">Protease</keyword>
<evidence type="ECO:0000256" key="11">
    <source>
        <dbReference type="ARBA" id="ARBA00023157"/>
    </source>
</evidence>
<evidence type="ECO:0000259" key="14">
    <source>
        <dbReference type="SMART" id="SM00645"/>
    </source>
</evidence>
<dbReference type="GO" id="GO:0010623">
    <property type="term" value="P:programmed cell death involved in cell development"/>
    <property type="evidence" value="ECO:0007669"/>
    <property type="project" value="UniProtKB-ARBA"/>
</dbReference>
<evidence type="ECO:0000256" key="10">
    <source>
        <dbReference type="ARBA" id="ARBA00023136"/>
    </source>
</evidence>
<dbReference type="Pfam" id="PF00112">
    <property type="entry name" value="Peptidase_C1"/>
    <property type="match status" value="1"/>
</dbReference>
<proteinExistence type="inferred from homology"/>
<evidence type="ECO:0000313" key="17">
    <source>
        <dbReference type="Proteomes" id="UP000737018"/>
    </source>
</evidence>
<comment type="similarity">
    <text evidence="3">Belongs to the peptidase C1 family.</text>
</comment>
<dbReference type="AlphaFoldDB" id="A0A8J4W4S4"/>
<dbReference type="FunFam" id="3.90.70.10:FF:000055">
    <property type="entry name" value="cysteine protease XCP2"/>
    <property type="match status" value="1"/>
</dbReference>
<evidence type="ECO:0000313" key="16">
    <source>
        <dbReference type="EMBL" id="KAF3971741.1"/>
    </source>
</evidence>
<evidence type="ECO:0000256" key="8">
    <source>
        <dbReference type="ARBA" id="ARBA00022801"/>
    </source>
</evidence>
<feature type="chain" id="PRO_5035309100" evidence="13">
    <location>
        <begin position="27"/>
        <end position="352"/>
    </location>
</feature>
<evidence type="ECO:0000256" key="5">
    <source>
        <dbReference type="ARBA" id="ARBA00022554"/>
    </source>
</evidence>
<keyword evidence="4" id="KW-1003">Cell membrane</keyword>
<keyword evidence="11" id="KW-1015">Disulfide bond</keyword>
<dbReference type="GO" id="GO:0005773">
    <property type="term" value="C:vacuole"/>
    <property type="evidence" value="ECO:0007669"/>
    <property type="project" value="UniProtKB-SubCell"/>
</dbReference>
<evidence type="ECO:0000259" key="15">
    <source>
        <dbReference type="SMART" id="SM00848"/>
    </source>
</evidence>
<dbReference type="Pfam" id="PF08246">
    <property type="entry name" value="Inhibitor_I29"/>
    <property type="match status" value="1"/>
</dbReference>
<gene>
    <name evidence="16" type="ORF">CMV_004687</name>
</gene>
<dbReference type="InterPro" id="IPR000169">
    <property type="entry name" value="Pept_cys_AS"/>
</dbReference>
<dbReference type="Proteomes" id="UP000737018">
    <property type="component" value="Unassembled WGS sequence"/>
</dbReference>
<dbReference type="InterPro" id="IPR000668">
    <property type="entry name" value="Peptidase_C1A_C"/>
</dbReference>
<name>A0A8J4W4S4_9ROSI</name>
<dbReference type="GO" id="GO:0005886">
    <property type="term" value="C:plasma membrane"/>
    <property type="evidence" value="ECO:0007669"/>
    <property type="project" value="UniProtKB-SubCell"/>
</dbReference>
<keyword evidence="5" id="KW-0926">Vacuole</keyword>
<dbReference type="InterPro" id="IPR013201">
    <property type="entry name" value="Prot_inhib_I29"/>
</dbReference>
<evidence type="ECO:0000256" key="1">
    <source>
        <dbReference type="ARBA" id="ARBA00004116"/>
    </source>
</evidence>
<dbReference type="SMART" id="SM00645">
    <property type="entry name" value="Pept_C1"/>
    <property type="match status" value="1"/>
</dbReference>
<dbReference type="GO" id="GO:0008234">
    <property type="term" value="F:cysteine-type peptidase activity"/>
    <property type="evidence" value="ECO:0007669"/>
    <property type="project" value="UniProtKB-KW"/>
</dbReference>
<dbReference type="InterPro" id="IPR039417">
    <property type="entry name" value="Peptidase_C1A_papain-like"/>
</dbReference>
<dbReference type="GO" id="GO:0006508">
    <property type="term" value="P:proteolysis"/>
    <property type="evidence" value="ECO:0007669"/>
    <property type="project" value="UniProtKB-KW"/>
</dbReference>
<dbReference type="SMART" id="SM00848">
    <property type="entry name" value="Inhibitor_I29"/>
    <property type="match status" value="1"/>
</dbReference>
<dbReference type="InterPro" id="IPR025661">
    <property type="entry name" value="Pept_asp_AS"/>
</dbReference>
<feature type="domain" description="Cathepsin propeptide inhibitor" evidence="15">
    <location>
        <begin position="49"/>
        <end position="105"/>
    </location>
</feature>
<dbReference type="PRINTS" id="PR00705">
    <property type="entry name" value="PAPAIN"/>
</dbReference>
<dbReference type="PROSITE" id="PS00639">
    <property type="entry name" value="THIOL_PROTEASE_HIS"/>
    <property type="match status" value="1"/>
</dbReference>
<dbReference type="OrthoDB" id="10253408at2759"/>
<dbReference type="InterPro" id="IPR013128">
    <property type="entry name" value="Peptidase_C1A"/>
</dbReference>
<feature type="domain" description="Peptidase C1A papain C-terminal" evidence="14">
    <location>
        <begin position="134"/>
        <end position="349"/>
    </location>
</feature>
<accession>A0A8J4W4S4</accession>
<protein>
    <submittedName>
        <fullName evidence="16">Uncharacterized protein</fullName>
    </submittedName>
</protein>
<keyword evidence="10" id="KW-0472">Membrane</keyword>
<feature type="signal peptide" evidence="13">
    <location>
        <begin position="1"/>
        <end position="26"/>
    </location>
</feature>
<keyword evidence="7 13" id="KW-0732">Signal</keyword>
<evidence type="ECO:0000256" key="6">
    <source>
        <dbReference type="ARBA" id="ARBA00022670"/>
    </source>
</evidence>
<reference evidence="16" key="1">
    <citation type="submission" date="2020-03" db="EMBL/GenBank/DDBJ databases">
        <title>Castanea mollissima Vanexum genome sequencing.</title>
        <authorList>
            <person name="Staton M."/>
        </authorList>
    </citation>
    <scope>NUCLEOTIDE SEQUENCE</scope>
    <source>
        <tissue evidence="16">Leaf</tissue>
    </source>
</reference>
<evidence type="ECO:0000256" key="2">
    <source>
        <dbReference type="ARBA" id="ARBA00004236"/>
    </source>
</evidence>
<dbReference type="CDD" id="cd02248">
    <property type="entry name" value="Peptidase_C1A"/>
    <property type="match status" value="1"/>
</dbReference>
<keyword evidence="17" id="KW-1185">Reference proteome</keyword>
<sequence>MAFYSYSKISFLALFSVSLFACCALAHDFSIVGYSPEHLTCMDKIIELFESWVSKHGKTYRSIEEKLHRFEIFKDNLKHIDERNKEISSYWLGLNEFADLSHEEFKNKYLGLKPALPETRGSSRDFSYRDVVDLPKSVDWRKKGAVTPVKNQGSCGSCWAFSTVAAVEGINQIVTGNLTSLSEQQLIDCDRTFNNGCNGGLMDYAFQFIVSNGGLHKEEDYPYLMEEGSCEEQKEEMEVVKIGGYQDVPQNDEESLLKALAHQPLSVAIEASGQDFQFYSGGIFNGHCGTELDHGVTAVGYGSLKGSDYIIVKNSWGPKWGEKGYIRMKRNTGKPEGLCGINKMASYPTKKN</sequence>